<dbReference type="Gene3D" id="1.50.10.10">
    <property type="match status" value="1"/>
</dbReference>
<dbReference type="GO" id="GO:0005975">
    <property type="term" value="P:carbohydrate metabolic process"/>
    <property type="evidence" value="ECO:0007669"/>
    <property type="project" value="InterPro"/>
</dbReference>
<dbReference type="AlphaFoldDB" id="A0A1V6LQR2"/>
<dbReference type="InterPro" id="IPR012341">
    <property type="entry name" value="6hp_glycosidase-like_sf"/>
</dbReference>
<evidence type="ECO:0000313" key="2">
    <source>
        <dbReference type="EMBL" id="OQD42449.1"/>
    </source>
</evidence>
<dbReference type="SUPFAM" id="SSF48208">
    <property type="entry name" value="Six-hairpin glycosidases"/>
    <property type="match status" value="1"/>
</dbReference>
<dbReference type="PANTHER" id="PTHR33886">
    <property type="entry name" value="UNSATURATED RHAMNOGALACTURONAN HYDROLASE (EUROFUNG)"/>
    <property type="match status" value="1"/>
</dbReference>
<dbReference type="Pfam" id="PF07470">
    <property type="entry name" value="Glyco_hydro_88"/>
    <property type="match status" value="1"/>
</dbReference>
<evidence type="ECO:0000313" key="3">
    <source>
        <dbReference type="Proteomes" id="UP000191680"/>
    </source>
</evidence>
<name>A0A1V6LQR2_9FLAO</name>
<dbReference type="EMBL" id="MTBC01000006">
    <property type="protein sequence ID" value="OQD42449.1"/>
    <property type="molecule type" value="Genomic_DNA"/>
</dbReference>
<proteinExistence type="predicted"/>
<dbReference type="PROSITE" id="PS51257">
    <property type="entry name" value="PROKAR_LIPOPROTEIN"/>
    <property type="match status" value="1"/>
</dbReference>
<dbReference type="Proteomes" id="UP000191680">
    <property type="component" value="Unassembled WGS sequence"/>
</dbReference>
<keyword evidence="1 2" id="KW-0378">Hydrolase</keyword>
<protein>
    <submittedName>
        <fullName evidence="2">Glycosyl hydrolase family 88</fullName>
    </submittedName>
</protein>
<dbReference type="OrthoDB" id="6381507at2"/>
<dbReference type="PANTHER" id="PTHR33886:SF8">
    <property type="entry name" value="UNSATURATED RHAMNOGALACTURONAN HYDROLASE (EUROFUNG)"/>
    <property type="match status" value="1"/>
</dbReference>
<sequence length="406" mass="46738">MNLFKNIPFLTIAFLLVIACKDVKKETLAARDESKVLVSQELPWSERMALSIMQRNPKAWQTENDSIPKWNYKIGLLCTAYEQLYKRTQDDTYLGYIQDYAEAIIDSTGMIYGYEMKEYNIDMINSGKMLFWLYNKTKDVRYKKALDQLRTQLIGHPRTPSNGFWHKKIYPNQMWLDGLYMGAPFYAQYNTVFEEGDKLDDIAHQFELIWEKTYDAKTGLLFHAWDESKQMAWADKTTGKSPNFWSRSLGWYVMALVDVLDFFPTNHPKKPVLEQQLVQLSAAILKFQDDKGVWYQVPNLPDKSGNYLESSGTCMFAYAFAKGSQKGYLSKEYLTIANTIFDGIVKEFITVEPNGLVNINKVCKSAGLGGNPYRDGSFEYYMSEPVVTNNLHGTGPFILAANQLNR</sequence>
<gene>
    <name evidence="2" type="ORF">BUL40_09990</name>
</gene>
<organism evidence="2 3">
    <name type="scientific">Croceivirga radicis</name>
    <dbReference type="NCBI Taxonomy" id="1929488"/>
    <lineage>
        <taxon>Bacteria</taxon>
        <taxon>Pseudomonadati</taxon>
        <taxon>Bacteroidota</taxon>
        <taxon>Flavobacteriia</taxon>
        <taxon>Flavobacteriales</taxon>
        <taxon>Flavobacteriaceae</taxon>
        <taxon>Croceivirga</taxon>
    </lineage>
</organism>
<reference evidence="2 3" key="1">
    <citation type="submission" date="2016-12" db="EMBL/GenBank/DDBJ databases">
        <authorList>
            <person name="Song W.-J."/>
            <person name="Kurnit D.M."/>
        </authorList>
    </citation>
    <scope>NUCLEOTIDE SEQUENCE [LARGE SCALE GENOMIC DNA]</scope>
    <source>
        <strain evidence="2 3">HSG9</strain>
    </source>
</reference>
<keyword evidence="3" id="KW-1185">Reference proteome</keyword>
<accession>A0A1V6LQR2</accession>
<dbReference type="InterPro" id="IPR010905">
    <property type="entry name" value="Glyco_hydro_88"/>
</dbReference>
<dbReference type="InterPro" id="IPR008928">
    <property type="entry name" value="6-hairpin_glycosidase_sf"/>
</dbReference>
<dbReference type="GO" id="GO:0016787">
    <property type="term" value="F:hydrolase activity"/>
    <property type="evidence" value="ECO:0007669"/>
    <property type="project" value="UniProtKB-KW"/>
</dbReference>
<evidence type="ECO:0000256" key="1">
    <source>
        <dbReference type="ARBA" id="ARBA00022801"/>
    </source>
</evidence>
<dbReference type="InterPro" id="IPR052043">
    <property type="entry name" value="PolySaccharide_Degr_Enz"/>
</dbReference>
<comment type="caution">
    <text evidence="2">The sequence shown here is derived from an EMBL/GenBank/DDBJ whole genome shotgun (WGS) entry which is preliminary data.</text>
</comment>